<sequence>MKTFLLLLITFLTSQLAQASHLIGGYVQVKPVAGATLTYEVTATLYMNEGSGKQASDQADSFTICFGDGTSSIAYRQSRVYMADRATSVNSYTVIHTYPAPNTYTVLVTVPNRTIVKNIVNADSQPFTLTTTFTTNIARANQTPTPGFPSSTFRAGVNQRLTLDFKATDAEGDSLLYNLAKSSTSTSSCSNQSVTSYQFPNDVARKGTFKLNNRSGKLVWDTPTEVGNYSIAVTIQEYRNGLLISQTTQEITLTVDDLPSSPTPIPPYEPARVEFDYIVTGTAPYADSDLTLTTFPSPVDDRLQVIIQTSNPTRAAVELLDVNGRKLHELTFNQAARQHEQLINMDSLKPGIYLIRAIIDNRSLSRKIVKR</sequence>
<dbReference type="InterPro" id="IPR026444">
    <property type="entry name" value="Secre_tail"/>
</dbReference>
<dbReference type="SUPFAM" id="SSF49299">
    <property type="entry name" value="PKD domain"/>
    <property type="match status" value="1"/>
</dbReference>
<feature type="chain" id="PRO_5016308636" evidence="1">
    <location>
        <begin position="20"/>
        <end position="371"/>
    </location>
</feature>
<dbReference type="NCBIfam" id="TIGR04183">
    <property type="entry name" value="Por_Secre_tail"/>
    <property type="match status" value="1"/>
</dbReference>
<dbReference type="InterPro" id="IPR000601">
    <property type="entry name" value="PKD_dom"/>
</dbReference>
<evidence type="ECO:0000313" key="3">
    <source>
        <dbReference type="EMBL" id="RAI77219.1"/>
    </source>
</evidence>
<dbReference type="Pfam" id="PF18962">
    <property type="entry name" value="Por_Secre_tail"/>
    <property type="match status" value="1"/>
</dbReference>
<dbReference type="EMBL" id="QLII01000001">
    <property type="protein sequence ID" value="RAI77219.1"/>
    <property type="molecule type" value="Genomic_DNA"/>
</dbReference>
<feature type="signal peptide" evidence="1">
    <location>
        <begin position="1"/>
        <end position="19"/>
    </location>
</feature>
<dbReference type="RefSeq" id="WP_111347593.1">
    <property type="nucleotide sequence ID" value="NZ_QLII01000001.1"/>
</dbReference>
<name>A0A327NRZ3_9BACT</name>
<dbReference type="OrthoDB" id="1123245at2"/>
<dbReference type="AlphaFoldDB" id="A0A327NRZ3"/>
<organism evidence="3 4">
    <name type="scientific">Spirosoma telluris</name>
    <dbReference type="NCBI Taxonomy" id="2183553"/>
    <lineage>
        <taxon>Bacteria</taxon>
        <taxon>Pseudomonadati</taxon>
        <taxon>Bacteroidota</taxon>
        <taxon>Cytophagia</taxon>
        <taxon>Cytophagales</taxon>
        <taxon>Cytophagaceae</taxon>
        <taxon>Spirosoma</taxon>
    </lineage>
</organism>
<protein>
    <submittedName>
        <fullName evidence="3">T9SS C-terminal target domain-containing protein</fullName>
    </submittedName>
</protein>
<gene>
    <name evidence="3" type="ORF">HMF3257_28995</name>
</gene>
<dbReference type="Proteomes" id="UP000249016">
    <property type="component" value="Unassembled WGS sequence"/>
</dbReference>
<evidence type="ECO:0000313" key="4">
    <source>
        <dbReference type="Proteomes" id="UP000249016"/>
    </source>
</evidence>
<dbReference type="PROSITE" id="PS50093">
    <property type="entry name" value="PKD"/>
    <property type="match status" value="1"/>
</dbReference>
<comment type="caution">
    <text evidence="3">The sequence shown here is derived from an EMBL/GenBank/DDBJ whole genome shotgun (WGS) entry which is preliminary data.</text>
</comment>
<keyword evidence="1" id="KW-0732">Signal</keyword>
<dbReference type="Gene3D" id="2.60.40.10">
    <property type="entry name" value="Immunoglobulins"/>
    <property type="match status" value="1"/>
</dbReference>
<accession>A0A327NRZ3</accession>
<feature type="domain" description="PKD" evidence="2">
    <location>
        <begin position="51"/>
        <end position="112"/>
    </location>
</feature>
<dbReference type="InterPro" id="IPR035986">
    <property type="entry name" value="PKD_dom_sf"/>
</dbReference>
<dbReference type="InterPro" id="IPR013783">
    <property type="entry name" value="Ig-like_fold"/>
</dbReference>
<evidence type="ECO:0000259" key="2">
    <source>
        <dbReference type="PROSITE" id="PS50093"/>
    </source>
</evidence>
<proteinExistence type="predicted"/>
<evidence type="ECO:0000256" key="1">
    <source>
        <dbReference type="SAM" id="SignalP"/>
    </source>
</evidence>
<keyword evidence="4" id="KW-1185">Reference proteome</keyword>
<reference evidence="3 4" key="1">
    <citation type="submission" date="2018-06" db="EMBL/GenBank/DDBJ databases">
        <title>Spirosoma sp. HMF3257 Genome sequencing and assembly.</title>
        <authorList>
            <person name="Kang H."/>
            <person name="Cha I."/>
            <person name="Kim H."/>
            <person name="Kang J."/>
            <person name="Joh K."/>
        </authorList>
    </citation>
    <scope>NUCLEOTIDE SEQUENCE [LARGE SCALE GENOMIC DNA]</scope>
    <source>
        <strain evidence="3 4">HMF3257</strain>
    </source>
</reference>